<gene>
    <name evidence="3" type="ORF">BXY39_3427</name>
</gene>
<dbReference type="CDD" id="cd00093">
    <property type="entry name" value="HTH_XRE"/>
    <property type="match status" value="1"/>
</dbReference>
<dbReference type="RefSeq" id="WP_121940065.1">
    <property type="nucleotide sequence ID" value="NZ_REFR01000015.1"/>
</dbReference>
<dbReference type="PROSITE" id="PS50943">
    <property type="entry name" value="HTH_CROC1"/>
    <property type="match status" value="1"/>
</dbReference>
<evidence type="ECO:0000313" key="4">
    <source>
        <dbReference type="Proteomes" id="UP000271227"/>
    </source>
</evidence>
<comment type="caution">
    <text evidence="3">The sequence shown here is derived from an EMBL/GenBank/DDBJ whole genome shotgun (WGS) entry which is preliminary data.</text>
</comment>
<organism evidence="3 4">
    <name type="scientific">Eilatimonas milleporae</name>
    <dbReference type="NCBI Taxonomy" id="911205"/>
    <lineage>
        <taxon>Bacteria</taxon>
        <taxon>Pseudomonadati</taxon>
        <taxon>Pseudomonadota</taxon>
        <taxon>Alphaproteobacteria</taxon>
        <taxon>Kordiimonadales</taxon>
        <taxon>Kordiimonadaceae</taxon>
        <taxon>Eilatimonas</taxon>
    </lineage>
</organism>
<reference evidence="3 4" key="1">
    <citation type="submission" date="2018-10" db="EMBL/GenBank/DDBJ databases">
        <title>Genomic Encyclopedia of Archaeal and Bacterial Type Strains, Phase II (KMG-II): from individual species to whole genera.</title>
        <authorList>
            <person name="Goeker M."/>
        </authorList>
    </citation>
    <scope>NUCLEOTIDE SEQUENCE [LARGE SCALE GENOMIC DNA]</scope>
    <source>
        <strain evidence="3 4">DSM 25217</strain>
    </source>
</reference>
<dbReference type="InParanoid" id="A0A3M0C4B1"/>
<dbReference type="PANTHER" id="PTHR46797:SF1">
    <property type="entry name" value="METHYLPHOSPHONATE SYNTHASE"/>
    <property type="match status" value="1"/>
</dbReference>
<protein>
    <submittedName>
        <fullName evidence="3">Helix-turn-helix protein</fullName>
    </submittedName>
</protein>
<keyword evidence="1" id="KW-0238">DNA-binding</keyword>
<dbReference type="GO" id="GO:0003677">
    <property type="term" value="F:DNA binding"/>
    <property type="evidence" value="ECO:0007669"/>
    <property type="project" value="UniProtKB-KW"/>
</dbReference>
<dbReference type="GO" id="GO:0005829">
    <property type="term" value="C:cytosol"/>
    <property type="evidence" value="ECO:0007669"/>
    <property type="project" value="TreeGrafter"/>
</dbReference>
<evidence type="ECO:0000259" key="2">
    <source>
        <dbReference type="PROSITE" id="PS50943"/>
    </source>
</evidence>
<dbReference type="Gene3D" id="1.10.260.40">
    <property type="entry name" value="lambda repressor-like DNA-binding domains"/>
    <property type="match status" value="1"/>
</dbReference>
<name>A0A3M0C4B1_9PROT</name>
<accession>A0A3M0C4B1</accession>
<evidence type="ECO:0000256" key="1">
    <source>
        <dbReference type="ARBA" id="ARBA00023125"/>
    </source>
</evidence>
<keyword evidence="4" id="KW-1185">Reference proteome</keyword>
<dbReference type="InterPro" id="IPR050807">
    <property type="entry name" value="TransReg_Diox_bact_type"/>
</dbReference>
<sequence>MDQRKLLGANIRAHREKRGWSQEELAGRLQCSVFTISHIERGKGFPTLDTLFKLMKAFAVSADTLLGVVPNLEEKDEQNDRVLALLPLLQQLSPVGIRIAKKQIKALIEG</sequence>
<dbReference type="InterPro" id="IPR001387">
    <property type="entry name" value="Cro/C1-type_HTH"/>
</dbReference>
<dbReference type="Pfam" id="PF01381">
    <property type="entry name" value="HTH_3"/>
    <property type="match status" value="1"/>
</dbReference>
<dbReference type="OrthoDB" id="3034420at2"/>
<dbReference type="InterPro" id="IPR010982">
    <property type="entry name" value="Lambda_DNA-bd_dom_sf"/>
</dbReference>
<dbReference type="AlphaFoldDB" id="A0A3M0C4B1"/>
<evidence type="ECO:0000313" key="3">
    <source>
        <dbReference type="EMBL" id="RMB01919.1"/>
    </source>
</evidence>
<dbReference type="Proteomes" id="UP000271227">
    <property type="component" value="Unassembled WGS sequence"/>
</dbReference>
<dbReference type="PANTHER" id="PTHR46797">
    <property type="entry name" value="HTH-TYPE TRANSCRIPTIONAL REGULATOR"/>
    <property type="match status" value="1"/>
</dbReference>
<feature type="domain" description="HTH cro/C1-type" evidence="2">
    <location>
        <begin position="11"/>
        <end position="65"/>
    </location>
</feature>
<dbReference type="SUPFAM" id="SSF47413">
    <property type="entry name" value="lambda repressor-like DNA-binding domains"/>
    <property type="match status" value="1"/>
</dbReference>
<proteinExistence type="predicted"/>
<dbReference type="GO" id="GO:0003700">
    <property type="term" value="F:DNA-binding transcription factor activity"/>
    <property type="evidence" value="ECO:0007669"/>
    <property type="project" value="TreeGrafter"/>
</dbReference>
<dbReference type="EMBL" id="REFR01000015">
    <property type="protein sequence ID" value="RMB01919.1"/>
    <property type="molecule type" value="Genomic_DNA"/>
</dbReference>
<dbReference type="SMART" id="SM00530">
    <property type="entry name" value="HTH_XRE"/>
    <property type="match status" value="1"/>
</dbReference>